<dbReference type="Pfam" id="PF05845">
    <property type="entry name" value="PhnH"/>
    <property type="match status" value="1"/>
</dbReference>
<gene>
    <name evidence="1" type="primary">phnH</name>
    <name evidence="1" type="ORF">DEM25_001125</name>
</gene>
<comment type="caution">
    <text evidence="1">The sequence shown here is derived from an EMBL/GenBank/DDBJ whole genome shotgun (WGS) entry which is preliminary data.</text>
</comment>
<reference evidence="1 2" key="1">
    <citation type="journal article" date="2018" name="Int. J. Syst. Bacteriol.">
        <title>Oceaniradius stylonemae gen. nov., sp. nov., isolated from a red alga, Stylonema cornu-cervi.</title>
        <authorList>
            <person name="Jeong S."/>
        </authorList>
    </citation>
    <scope>NUCLEOTIDE SEQUENCE [LARGE SCALE GENOMIC DNA]</scope>
    <source>
        <strain evidence="1 2">StC1</strain>
    </source>
</reference>
<dbReference type="AlphaFoldDB" id="A0A3A8AE53"/>
<keyword evidence="1" id="KW-0456">Lyase</keyword>
<organism evidence="1 2">
    <name type="scientific">Oceaniradius stylonematis</name>
    <dbReference type="NCBI Taxonomy" id="2184161"/>
    <lineage>
        <taxon>Bacteria</taxon>
        <taxon>Pseudomonadati</taxon>
        <taxon>Pseudomonadota</taxon>
        <taxon>Alphaproteobacteria</taxon>
        <taxon>Hyphomicrobiales</taxon>
        <taxon>Ahrensiaceae</taxon>
        <taxon>Oceaniradius</taxon>
    </lineage>
</organism>
<evidence type="ECO:0000313" key="2">
    <source>
        <dbReference type="Proteomes" id="UP000246132"/>
    </source>
</evidence>
<dbReference type="InterPro" id="IPR008772">
    <property type="entry name" value="Phosphonate_metab_PhnH"/>
</dbReference>
<keyword evidence="2" id="KW-1185">Reference proteome</keyword>
<accession>A0A3A8AE53</accession>
<evidence type="ECO:0000313" key="1">
    <source>
        <dbReference type="EMBL" id="RKF08617.1"/>
    </source>
</evidence>
<dbReference type="Gene3D" id="3.40.50.11310">
    <property type="entry name" value="Bacterial phosphonate metabolism protein PhnH"/>
    <property type="match status" value="1"/>
</dbReference>
<dbReference type="PIRSF" id="PIRSF020680">
    <property type="entry name" value="PhnH"/>
    <property type="match status" value="1"/>
</dbReference>
<dbReference type="NCBIfam" id="TIGR03292">
    <property type="entry name" value="PhnH_redo"/>
    <property type="match status" value="1"/>
</dbReference>
<name>A0A3A8AE53_9HYPH</name>
<dbReference type="InterPro" id="IPR038058">
    <property type="entry name" value="PhnH-like_sp"/>
</dbReference>
<dbReference type="GO" id="GO:0019634">
    <property type="term" value="P:organic phosphonate metabolic process"/>
    <property type="evidence" value="ECO:0007669"/>
    <property type="project" value="InterPro"/>
</dbReference>
<dbReference type="EMBL" id="QFWV02000001">
    <property type="protein sequence ID" value="RKF08617.1"/>
    <property type="molecule type" value="Genomic_DNA"/>
</dbReference>
<sequence length="205" mass="20829">MAMQSNDAIVTGGFGSPVFDAQSVFHALMDAMARPGTVQAVSHRASAPPPLGPVAAAAALTLCDADTPVWLDAALATDGAVARWLGFHAGAPVTGDPAEAAFALIGYGPSLGSFDRFARGTQEYPDRSATLIVQVPELTGGPALTLTGPGIEQSATLAPSGLPARFAALWADNNALFPRGIDIVLATPGAVAALPRTTRIQATEN</sequence>
<dbReference type="Proteomes" id="UP000246132">
    <property type="component" value="Unassembled WGS sequence"/>
</dbReference>
<proteinExistence type="predicted"/>
<dbReference type="OrthoDB" id="9814509at2"/>
<dbReference type="GO" id="GO:0016829">
    <property type="term" value="F:lyase activity"/>
    <property type="evidence" value="ECO:0007669"/>
    <property type="project" value="UniProtKB-KW"/>
</dbReference>
<dbReference type="SUPFAM" id="SSF159709">
    <property type="entry name" value="PhnH-like"/>
    <property type="match status" value="1"/>
</dbReference>
<protein>
    <submittedName>
        <fullName evidence="1">Phosphonate C-P lyase system protein PhnH</fullName>
    </submittedName>
</protein>